<comment type="caution">
    <text evidence="1">The sequence shown here is derived from an EMBL/GenBank/DDBJ whole genome shotgun (WGS) entry which is preliminary data.</text>
</comment>
<evidence type="ECO:0000313" key="2">
    <source>
        <dbReference type="Proteomes" id="UP001303046"/>
    </source>
</evidence>
<evidence type="ECO:0000313" key="1">
    <source>
        <dbReference type="EMBL" id="KAK6765549.1"/>
    </source>
</evidence>
<dbReference type="EMBL" id="JAVFWL010000006">
    <property type="protein sequence ID" value="KAK6765549.1"/>
    <property type="molecule type" value="Genomic_DNA"/>
</dbReference>
<protein>
    <submittedName>
        <fullName evidence="1">Uncharacterized protein</fullName>
    </submittedName>
</protein>
<dbReference type="Proteomes" id="UP001303046">
    <property type="component" value="Unassembled WGS sequence"/>
</dbReference>
<keyword evidence="2" id="KW-1185">Reference proteome</keyword>
<sequence>MEIITESFYSNFFFSSTPASSSIILTGEAPPQVLPSEIRVAIKSMEPGTVPGLDFIPADFCRAGGHPLLVILAARITSYLPRTVLIHKKGD</sequence>
<organism evidence="1 2">
    <name type="scientific">Necator americanus</name>
    <name type="common">Human hookworm</name>
    <dbReference type="NCBI Taxonomy" id="51031"/>
    <lineage>
        <taxon>Eukaryota</taxon>
        <taxon>Metazoa</taxon>
        <taxon>Ecdysozoa</taxon>
        <taxon>Nematoda</taxon>
        <taxon>Chromadorea</taxon>
        <taxon>Rhabditida</taxon>
        <taxon>Rhabditina</taxon>
        <taxon>Rhabditomorpha</taxon>
        <taxon>Strongyloidea</taxon>
        <taxon>Ancylostomatidae</taxon>
        <taxon>Bunostominae</taxon>
        <taxon>Necator</taxon>
    </lineage>
</organism>
<reference evidence="1 2" key="1">
    <citation type="submission" date="2023-08" db="EMBL/GenBank/DDBJ databases">
        <title>A Necator americanus chromosomal reference genome.</title>
        <authorList>
            <person name="Ilik V."/>
            <person name="Petrzelkova K.J."/>
            <person name="Pardy F."/>
            <person name="Fuh T."/>
            <person name="Niatou-Singa F.S."/>
            <person name="Gouil Q."/>
            <person name="Baker L."/>
            <person name="Ritchie M.E."/>
            <person name="Jex A.R."/>
            <person name="Gazzola D."/>
            <person name="Li H."/>
            <person name="Toshio Fujiwara R."/>
            <person name="Zhan B."/>
            <person name="Aroian R.V."/>
            <person name="Pafco B."/>
            <person name="Schwarz E.M."/>
        </authorList>
    </citation>
    <scope>NUCLEOTIDE SEQUENCE [LARGE SCALE GENOMIC DNA]</scope>
    <source>
        <strain evidence="1 2">Aroian</strain>
        <tissue evidence="1">Whole animal</tissue>
    </source>
</reference>
<name>A0ABR1ESE8_NECAM</name>
<proteinExistence type="predicted"/>
<gene>
    <name evidence="1" type="primary">Necator_chrX.g25619</name>
    <name evidence="1" type="ORF">RB195_025453</name>
</gene>
<accession>A0ABR1ESE8</accession>